<dbReference type="EMBL" id="PYGE01000009">
    <property type="protein sequence ID" value="PSL02880.1"/>
    <property type="molecule type" value="Genomic_DNA"/>
</dbReference>
<keyword evidence="2" id="KW-1185">Reference proteome</keyword>
<sequence length="41" mass="4340">MATIKQLAARKAKLEADLAKVKAEIAARAGEVDSPSESKNE</sequence>
<evidence type="ECO:0000313" key="2">
    <source>
        <dbReference type="Proteomes" id="UP000243528"/>
    </source>
</evidence>
<reference evidence="1 2" key="1">
    <citation type="submission" date="2018-03" db="EMBL/GenBank/DDBJ databases">
        <title>Genomic Encyclopedia of Archaeal and Bacterial Type Strains, Phase II (KMG-II): from individual species to whole genera.</title>
        <authorList>
            <person name="Goeker M."/>
        </authorList>
    </citation>
    <scope>NUCLEOTIDE SEQUENCE [LARGE SCALE GENOMIC DNA]</scope>
    <source>
        <strain evidence="1 2">DSM 45211</strain>
    </source>
</reference>
<protein>
    <submittedName>
        <fullName evidence="1">Uncharacterized protein</fullName>
    </submittedName>
</protein>
<dbReference type="Proteomes" id="UP000243528">
    <property type="component" value="Unassembled WGS sequence"/>
</dbReference>
<accession>A0A2P8E086</accession>
<organism evidence="1 2">
    <name type="scientific">Haloactinopolyspora alba</name>
    <dbReference type="NCBI Taxonomy" id="648780"/>
    <lineage>
        <taxon>Bacteria</taxon>
        <taxon>Bacillati</taxon>
        <taxon>Actinomycetota</taxon>
        <taxon>Actinomycetes</taxon>
        <taxon>Jiangellales</taxon>
        <taxon>Jiangellaceae</taxon>
        <taxon>Haloactinopolyspora</taxon>
    </lineage>
</organism>
<comment type="caution">
    <text evidence="1">The sequence shown here is derived from an EMBL/GenBank/DDBJ whole genome shotgun (WGS) entry which is preliminary data.</text>
</comment>
<dbReference type="RefSeq" id="WP_276320008.1">
    <property type="nucleotide sequence ID" value="NZ_PYGE01000009.1"/>
</dbReference>
<evidence type="ECO:0000313" key="1">
    <source>
        <dbReference type="EMBL" id="PSL02880.1"/>
    </source>
</evidence>
<gene>
    <name evidence="1" type="ORF">CLV30_109188</name>
</gene>
<proteinExistence type="predicted"/>
<dbReference type="AlphaFoldDB" id="A0A2P8E086"/>
<name>A0A2P8E086_9ACTN</name>